<protein>
    <submittedName>
        <fullName evidence="1">Uncharacterized protein</fullName>
    </submittedName>
</protein>
<gene>
    <name evidence="1" type="ORF">HUT09_03640</name>
</gene>
<name>A0A7H8MHM6_STRMI</name>
<dbReference type="GeneID" id="87630285"/>
<dbReference type="AlphaFoldDB" id="A0A7H8MHM6"/>
<dbReference type="Proteomes" id="UP000509345">
    <property type="component" value="Chromosome"/>
</dbReference>
<reference evidence="1 2" key="1">
    <citation type="submission" date="2020-06" db="EMBL/GenBank/DDBJ databases">
        <title>Genome mining for natural products.</title>
        <authorList>
            <person name="Zhang B."/>
            <person name="Shi J."/>
            <person name="Ge H."/>
        </authorList>
    </citation>
    <scope>NUCLEOTIDE SEQUENCE [LARGE SCALE GENOMIC DNA]</scope>
    <source>
        <strain evidence="1 2">NA06532</strain>
    </source>
</reference>
<dbReference type="EMBL" id="CP054926">
    <property type="protein sequence ID" value="QKW41720.1"/>
    <property type="molecule type" value="Genomic_DNA"/>
</dbReference>
<accession>A0A7H8MHM6</accession>
<sequence>MNVDDVVAAKVEAARRKIANDKRRRAELKAARDRGLAARHANKLRHLAGQLDNYTPAASAA</sequence>
<evidence type="ECO:0000313" key="2">
    <source>
        <dbReference type="Proteomes" id="UP000509345"/>
    </source>
</evidence>
<organism evidence="1 2">
    <name type="scientific">Streptomyces microflavus</name>
    <name type="common">Streptomyces lipmanii</name>
    <dbReference type="NCBI Taxonomy" id="1919"/>
    <lineage>
        <taxon>Bacteria</taxon>
        <taxon>Bacillati</taxon>
        <taxon>Actinomycetota</taxon>
        <taxon>Actinomycetes</taxon>
        <taxon>Kitasatosporales</taxon>
        <taxon>Streptomycetaceae</taxon>
        <taxon>Streptomyces</taxon>
    </lineage>
</organism>
<evidence type="ECO:0000313" key="1">
    <source>
        <dbReference type="EMBL" id="QKW41720.1"/>
    </source>
</evidence>
<dbReference type="RefSeq" id="WP_176143190.1">
    <property type="nucleotide sequence ID" value="NZ_CP054926.1"/>
</dbReference>
<proteinExistence type="predicted"/>